<dbReference type="PROSITE" id="PS00893">
    <property type="entry name" value="NUDIX_BOX"/>
    <property type="match status" value="1"/>
</dbReference>
<dbReference type="InterPro" id="IPR000086">
    <property type="entry name" value="NUDIX_hydrolase_dom"/>
</dbReference>
<dbReference type="KEGG" id="ccun:CCUN_0877"/>
<evidence type="ECO:0000256" key="2">
    <source>
        <dbReference type="ARBA" id="ARBA00022801"/>
    </source>
</evidence>
<comment type="similarity">
    <text evidence="3">Belongs to the Nudix hydrolase family. RppH subfamily.</text>
</comment>
<dbReference type="Proteomes" id="UP000192902">
    <property type="component" value="Chromosome"/>
</dbReference>
<dbReference type="eggNOG" id="COG0494">
    <property type="taxonomic scope" value="Bacteria"/>
</dbReference>
<dbReference type="GO" id="GO:0034432">
    <property type="term" value="F:bis(5'-adenosyl)-pentaphosphatase activity"/>
    <property type="evidence" value="ECO:0007669"/>
    <property type="project" value="TreeGrafter"/>
</dbReference>
<name>A0A1W6BWN2_9BACT</name>
<dbReference type="AlphaFoldDB" id="A0A1W6BWN2"/>
<dbReference type="InterPro" id="IPR020084">
    <property type="entry name" value="NUDIX_hydrolase_CS"/>
</dbReference>
<feature type="domain" description="Nudix hydrolase" evidence="4">
    <location>
        <begin position="6"/>
        <end position="148"/>
    </location>
</feature>
<dbReference type="PANTHER" id="PTHR11839:SF22">
    <property type="entry name" value="NUDIX HYDROLASE 26, CHLOROPLASTIC"/>
    <property type="match status" value="1"/>
</dbReference>
<dbReference type="InterPro" id="IPR020476">
    <property type="entry name" value="Nudix_hydrolase"/>
</dbReference>
<gene>
    <name evidence="3 5" type="primary">rppH</name>
    <name evidence="3" type="synonym">nudH</name>
    <name evidence="5" type="ORF">CCUN_0877</name>
</gene>
<dbReference type="SUPFAM" id="SSF55811">
    <property type="entry name" value="Nudix"/>
    <property type="match status" value="1"/>
</dbReference>
<dbReference type="OrthoDB" id="9810648at2"/>
<dbReference type="InterPro" id="IPR022927">
    <property type="entry name" value="RppH"/>
</dbReference>
<evidence type="ECO:0000259" key="4">
    <source>
        <dbReference type="PROSITE" id="PS51462"/>
    </source>
</evidence>
<feature type="short sequence motif" description="Nudix box" evidence="3">
    <location>
        <begin position="43"/>
        <end position="64"/>
    </location>
</feature>
<dbReference type="NCBIfam" id="NF001936">
    <property type="entry name" value="PRK00714.1-3"/>
    <property type="match status" value="1"/>
</dbReference>
<dbReference type="RefSeq" id="WP_027306475.1">
    <property type="nucleotide sequence ID" value="NZ_CP020867.1"/>
</dbReference>
<dbReference type="HAMAP" id="MF_00298">
    <property type="entry name" value="Nudix_RppH"/>
    <property type="match status" value="1"/>
</dbReference>
<comment type="function">
    <text evidence="3">Accelerates the degradation of transcripts by removing pyrophosphate from the 5'-end of triphosphorylated RNA, leading to a more labile monophosphorylated state that can stimulate subsequent ribonuclease cleavage.</text>
</comment>
<dbReference type="PROSITE" id="PS51462">
    <property type="entry name" value="NUDIX"/>
    <property type="match status" value="1"/>
</dbReference>
<sequence>MEKEKKYRPNVAAIVLSSDYPFECKFFIAKRSDMENIWQFPQGGIDEGEDAKSALKRELKEEIGTNEVEIIAEYPQWLSYDFPSNVVKKMYPYDGQIQKYFLVRLKHNAKININTKHPEFDSYRFVGIKEIFEMVNHFKRKIYIQVIKYFEEKGYI</sequence>
<evidence type="ECO:0000256" key="1">
    <source>
        <dbReference type="ARBA" id="ARBA00001936"/>
    </source>
</evidence>
<dbReference type="Pfam" id="PF00293">
    <property type="entry name" value="NUDIX"/>
    <property type="match status" value="1"/>
</dbReference>
<dbReference type="PRINTS" id="PR00502">
    <property type="entry name" value="NUDIXFAMILY"/>
</dbReference>
<dbReference type="GO" id="GO:0008893">
    <property type="term" value="F:guanosine-3',5'-bis(diphosphate) 3'-diphosphatase activity"/>
    <property type="evidence" value="ECO:0007669"/>
    <property type="project" value="TreeGrafter"/>
</dbReference>
<dbReference type="EC" id="3.6.1.-" evidence="3"/>
<dbReference type="NCBIfam" id="NF001938">
    <property type="entry name" value="PRK00714.1-5"/>
    <property type="match status" value="1"/>
</dbReference>
<reference evidence="5 6" key="1">
    <citation type="submission" date="2017-04" db="EMBL/GenBank/DDBJ databases">
        <title>Complete genome sequence of the Campylobacter cuniculorum type strain LMG24588.</title>
        <authorList>
            <person name="Miller W.G."/>
            <person name="Yee E."/>
            <person name="Revez J."/>
            <person name="Bono J.L."/>
            <person name="Rossi M."/>
        </authorList>
    </citation>
    <scope>NUCLEOTIDE SEQUENCE [LARGE SCALE GENOMIC DNA]</scope>
    <source>
        <strain evidence="5 6">LMG 24588</strain>
    </source>
</reference>
<evidence type="ECO:0000313" key="5">
    <source>
        <dbReference type="EMBL" id="ARJ56488.1"/>
    </source>
</evidence>
<proteinExistence type="inferred from homology"/>
<evidence type="ECO:0000313" key="6">
    <source>
        <dbReference type="Proteomes" id="UP000192902"/>
    </source>
</evidence>
<dbReference type="PANTHER" id="PTHR11839">
    <property type="entry name" value="UDP/ADP-SUGAR PYROPHOSPHATASE"/>
    <property type="match status" value="1"/>
</dbReference>
<dbReference type="GO" id="GO:0006753">
    <property type="term" value="P:nucleoside phosphate metabolic process"/>
    <property type="evidence" value="ECO:0007669"/>
    <property type="project" value="TreeGrafter"/>
</dbReference>
<dbReference type="Gene3D" id="3.90.79.10">
    <property type="entry name" value="Nucleoside Triphosphate Pyrophosphohydrolase"/>
    <property type="match status" value="1"/>
</dbReference>
<dbReference type="GO" id="GO:0019693">
    <property type="term" value="P:ribose phosphate metabolic process"/>
    <property type="evidence" value="ECO:0007669"/>
    <property type="project" value="TreeGrafter"/>
</dbReference>
<evidence type="ECO:0000256" key="3">
    <source>
        <dbReference type="HAMAP-Rule" id="MF_00298"/>
    </source>
</evidence>
<dbReference type="InterPro" id="IPR015797">
    <property type="entry name" value="NUDIX_hydrolase-like_dom_sf"/>
</dbReference>
<dbReference type="CDD" id="cd03671">
    <property type="entry name" value="NUDIX_Ap4A_hydrolase_plant_like"/>
    <property type="match status" value="1"/>
</dbReference>
<accession>A0A1W6BWN2</accession>
<protein>
    <recommendedName>
        <fullName evidence="3">RNA pyrophosphohydrolase</fullName>
        <ecNumber evidence="3">3.6.1.-</ecNumber>
    </recommendedName>
    <alternativeName>
        <fullName evidence="3">(Di)nucleoside polyphosphate hydrolase</fullName>
    </alternativeName>
</protein>
<organism evidence="5 6">
    <name type="scientific">Campylobacter cuniculorum DSM 23162 = LMG 24588</name>
    <dbReference type="NCBI Taxonomy" id="1121267"/>
    <lineage>
        <taxon>Bacteria</taxon>
        <taxon>Pseudomonadati</taxon>
        <taxon>Campylobacterota</taxon>
        <taxon>Epsilonproteobacteria</taxon>
        <taxon>Campylobacterales</taxon>
        <taxon>Campylobacteraceae</taxon>
        <taxon>Campylobacter</taxon>
    </lineage>
</organism>
<dbReference type="STRING" id="1121267.CCUN_0877"/>
<comment type="cofactor">
    <cofactor evidence="3">
        <name>a divalent metal cation</name>
        <dbReference type="ChEBI" id="CHEBI:60240"/>
    </cofactor>
</comment>
<dbReference type="EMBL" id="CP020867">
    <property type="protein sequence ID" value="ARJ56488.1"/>
    <property type="molecule type" value="Genomic_DNA"/>
</dbReference>
<comment type="cofactor">
    <cofactor evidence="1">
        <name>Mn(2+)</name>
        <dbReference type="ChEBI" id="CHEBI:29035"/>
    </cofactor>
</comment>
<keyword evidence="2 3" id="KW-0378">Hydrolase</keyword>